<evidence type="ECO:0000256" key="1">
    <source>
        <dbReference type="ARBA" id="ARBA00004167"/>
    </source>
</evidence>
<dbReference type="OrthoDB" id="5840786at2759"/>
<evidence type="ECO:0000256" key="8">
    <source>
        <dbReference type="RuleBase" id="RU366017"/>
    </source>
</evidence>
<comment type="similarity">
    <text evidence="2 8">Belongs to the glycosyltransferase 92 family.</text>
</comment>
<organism evidence="9 10">
    <name type="scientific">Caenorhabditis angaria</name>
    <dbReference type="NCBI Taxonomy" id="860376"/>
    <lineage>
        <taxon>Eukaryota</taxon>
        <taxon>Metazoa</taxon>
        <taxon>Ecdysozoa</taxon>
        <taxon>Nematoda</taxon>
        <taxon>Chromadorea</taxon>
        <taxon>Rhabditida</taxon>
        <taxon>Rhabditina</taxon>
        <taxon>Rhabditomorpha</taxon>
        <taxon>Rhabditoidea</taxon>
        <taxon>Rhabditidae</taxon>
        <taxon>Peloderinae</taxon>
        <taxon>Caenorhabditis</taxon>
    </lineage>
</organism>
<keyword evidence="6 8" id="KW-1133">Transmembrane helix</keyword>
<evidence type="ECO:0000256" key="2">
    <source>
        <dbReference type="ARBA" id="ARBA00007647"/>
    </source>
</evidence>
<keyword evidence="4 8" id="KW-0808">Transferase</keyword>
<comment type="caution">
    <text evidence="9">The sequence shown here is derived from an EMBL/GenBank/DDBJ whole genome shotgun (WGS) entry which is preliminary data.</text>
</comment>
<gene>
    <name evidence="9" type="ORF">CAMP_LOCUS15829</name>
</gene>
<dbReference type="GO" id="GO:0016757">
    <property type="term" value="F:glycosyltransferase activity"/>
    <property type="evidence" value="ECO:0007669"/>
    <property type="project" value="UniProtKB-UniRule"/>
</dbReference>
<dbReference type="Pfam" id="PF01697">
    <property type="entry name" value="Glyco_transf_92"/>
    <property type="match status" value="1"/>
</dbReference>
<evidence type="ECO:0000256" key="4">
    <source>
        <dbReference type="ARBA" id="ARBA00022679"/>
    </source>
</evidence>
<evidence type="ECO:0000313" key="9">
    <source>
        <dbReference type="EMBL" id="CAI5453192.1"/>
    </source>
</evidence>
<dbReference type="PANTHER" id="PTHR21461">
    <property type="entry name" value="GLYCOSYLTRANSFERASE FAMILY 92 PROTEIN"/>
    <property type="match status" value="1"/>
</dbReference>
<evidence type="ECO:0000256" key="5">
    <source>
        <dbReference type="ARBA" id="ARBA00022692"/>
    </source>
</evidence>
<dbReference type="EMBL" id="CANHGI010000005">
    <property type="protein sequence ID" value="CAI5453192.1"/>
    <property type="molecule type" value="Genomic_DNA"/>
</dbReference>
<keyword evidence="7 8" id="KW-0472">Membrane</keyword>
<sequence length="395" mass="46925">MRSQFLIVSFIIFLVLVLYIGFRVRTDGENRERLKFQSVDHIKIAESEKWKLKRDDTIRVLAAYQYEDHIAVTTYSLHEPGTNARCFYYGKNNRLLSDASQPTVFSGFSYAKCPIDRRAKYVTLLSTNFENSPDPVVIQNQEKTFIKNYKAVCVSPIFGSEVNWKKIVKFIEFHRITGFNFFYFTVFNTSAYDQQIIDDYVRLGYVDVTYVTSKRIMNSIEYDLIQQQNCVFKAKGHIKRLIHLRLGDEKSTRHVDFNANEIPIEIYEDEEVQETYDSKIELISNVTKVIGKRQIKMYKSYDSLNGLLTSERNIEDISYDLPTERMYYDAVEQRTTNIYKKRPLYCDELNMQFFSFCEEKIYHCKFRNYESEQNIRHLKSMYKMTTTAAYQYPNW</sequence>
<feature type="transmembrane region" description="Helical" evidence="8">
    <location>
        <begin position="6"/>
        <end position="24"/>
    </location>
</feature>
<comment type="subcellular location">
    <subcellularLocation>
        <location evidence="1">Membrane</location>
        <topology evidence="1">Single-pass membrane protein</topology>
    </subcellularLocation>
</comment>
<reference evidence="9" key="1">
    <citation type="submission" date="2022-11" db="EMBL/GenBank/DDBJ databases">
        <authorList>
            <person name="Kikuchi T."/>
        </authorList>
    </citation>
    <scope>NUCLEOTIDE SEQUENCE</scope>
    <source>
        <strain evidence="9">PS1010</strain>
    </source>
</reference>
<evidence type="ECO:0000256" key="7">
    <source>
        <dbReference type="ARBA" id="ARBA00023136"/>
    </source>
</evidence>
<dbReference type="GO" id="GO:0016020">
    <property type="term" value="C:membrane"/>
    <property type="evidence" value="ECO:0007669"/>
    <property type="project" value="UniProtKB-SubCell"/>
</dbReference>
<evidence type="ECO:0000256" key="3">
    <source>
        <dbReference type="ARBA" id="ARBA00022676"/>
    </source>
</evidence>
<dbReference type="PANTHER" id="PTHR21461:SF40">
    <property type="entry name" value="GLYCOSYLTRANSFERASE FAMILY 92 PROTEIN"/>
    <property type="match status" value="1"/>
</dbReference>
<evidence type="ECO:0000256" key="6">
    <source>
        <dbReference type="ARBA" id="ARBA00022989"/>
    </source>
</evidence>
<dbReference type="InterPro" id="IPR008166">
    <property type="entry name" value="Glyco_transf_92"/>
</dbReference>
<accession>A0A9P1N9X1</accession>
<proteinExistence type="inferred from homology"/>
<keyword evidence="5 8" id="KW-0812">Transmembrane</keyword>
<dbReference type="EC" id="2.4.1.-" evidence="8"/>
<keyword evidence="10" id="KW-1185">Reference proteome</keyword>
<name>A0A9P1N9X1_9PELO</name>
<evidence type="ECO:0000313" key="10">
    <source>
        <dbReference type="Proteomes" id="UP001152747"/>
    </source>
</evidence>
<dbReference type="Proteomes" id="UP001152747">
    <property type="component" value="Unassembled WGS sequence"/>
</dbReference>
<protein>
    <recommendedName>
        <fullName evidence="8">Glycosyltransferase family 92 protein</fullName>
        <ecNumber evidence="8">2.4.1.-</ecNumber>
    </recommendedName>
</protein>
<dbReference type="AlphaFoldDB" id="A0A9P1N9X1"/>
<dbReference type="GO" id="GO:0005737">
    <property type="term" value="C:cytoplasm"/>
    <property type="evidence" value="ECO:0007669"/>
    <property type="project" value="TreeGrafter"/>
</dbReference>
<keyword evidence="3 8" id="KW-0328">Glycosyltransferase</keyword>